<evidence type="ECO:0000256" key="1">
    <source>
        <dbReference type="HAMAP-Rule" id="MF_00652"/>
    </source>
</evidence>
<dbReference type="AlphaFoldDB" id="A0A2X3Y339"/>
<dbReference type="PANTHER" id="PTHR30283">
    <property type="entry name" value="PEROXIDE STRESS RESPONSE PROTEIN YAAA"/>
    <property type="match status" value="1"/>
</dbReference>
<dbReference type="GO" id="GO:0005829">
    <property type="term" value="C:cytosol"/>
    <property type="evidence" value="ECO:0007669"/>
    <property type="project" value="TreeGrafter"/>
</dbReference>
<sequence length="241" mass="27669">MKILIPTAKELNLLSQTSPHQLSQKSQKIVDTILNHRSIKDLAVFYKISKEKAQEEYLPLRQLQTGQALAAPALDLFNGLMYRNIDRNLSETEKNYVKKRVFITSALYGISNAYDAMAAHRLDFTQTLSINGKSLKNYWQKDYDRFLEKQGPFISLLSSEFESVFSKKYREQLIQVQFMENKNGQLKTHATISKKARGKCLSQMIKQDITQVSQLKALTFDGFVYDASLSSPQKLVFIKKV</sequence>
<gene>
    <name evidence="2" type="primary">yaaA</name>
    <name evidence="2" type="ORF">NCTC12278_01844</name>
</gene>
<reference evidence="2 3" key="1">
    <citation type="submission" date="2018-06" db="EMBL/GenBank/DDBJ databases">
        <authorList>
            <consortium name="Pathogen Informatics"/>
            <person name="Doyle S."/>
        </authorList>
    </citation>
    <scope>NUCLEOTIDE SEQUENCE [LARGE SCALE GENOMIC DNA]</scope>
    <source>
        <strain evidence="2 3">NCTC12278</strain>
    </source>
</reference>
<dbReference type="RefSeq" id="WP_018030485.1">
    <property type="nucleotide sequence ID" value="NZ_LS483343.1"/>
</dbReference>
<evidence type="ECO:0000313" key="2">
    <source>
        <dbReference type="EMBL" id="SQF41242.1"/>
    </source>
</evidence>
<comment type="similarity">
    <text evidence="1">Belongs to the UPF0246 family.</text>
</comment>
<dbReference type="NCBIfam" id="NF002543">
    <property type="entry name" value="PRK02101.1-4"/>
    <property type="match status" value="1"/>
</dbReference>
<dbReference type="Pfam" id="PF03883">
    <property type="entry name" value="H2O2_YaaD"/>
    <property type="match status" value="1"/>
</dbReference>
<organism evidence="2 3">
    <name type="scientific">Streptococcus ferus</name>
    <dbReference type="NCBI Taxonomy" id="1345"/>
    <lineage>
        <taxon>Bacteria</taxon>
        <taxon>Bacillati</taxon>
        <taxon>Bacillota</taxon>
        <taxon>Bacilli</taxon>
        <taxon>Lactobacillales</taxon>
        <taxon>Streptococcaceae</taxon>
        <taxon>Streptococcus</taxon>
    </lineage>
</organism>
<keyword evidence="3" id="KW-1185">Reference proteome</keyword>
<dbReference type="InterPro" id="IPR005583">
    <property type="entry name" value="YaaA"/>
</dbReference>
<dbReference type="STRING" id="1123303.GCA_000372425_01161"/>
<dbReference type="GO" id="GO:0033194">
    <property type="term" value="P:response to hydroperoxide"/>
    <property type="evidence" value="ECO:0007669"/>
    <property type="project" value="TreeGrafter"/>
</dbReference>
<accession>A0A2X3Y339</accession>
<name>A0A2X3Y339_9STRE</name>
<dbReference type="PANTHER" id="PTHR30283:SF4">
    <property type="entry name" value="PEROXIDE STRESS RESISTANCE PROTEIN YAAA"/>
    <property type="match status" value="1"/>
</dbReference>
<protein>
    <recommendedName>
        <fullName evidence="1">UPF0246 protein NCTC12278_01844</fullName>
    </recommendedName>
</protein>
<proteinExistence type="inferred from homology"/>
<dbReference type="OrthoDB" id="9777133at2"/>
<dbReference type="HAMAP" id="MF_00652">
    <property type="entry name" value="UPF0246"/>
    <property type="match status" value="1"/>
</dbReference>
<evidence type="ECO:0000313" key="3">
    <source>
        <dbReference type="Proteomes" id="UP000249495"/>
    </source>
</evidence>
<dbReference type="Proteomes" id="UP000249495">
    <property type="component" value="Chromosome 1"/>
</dbReference>
<dbReference type="EMBL" id="LS483343">
    <property type="protein sequence ID" value="SQF41242.1"/>
    <property type="molecule type" value="Genomic_DNA"/>
</dbReference>
<dbReference type="KEGG" id="sfer:NCTC12278_01844"/>